<evidence type="ECO:0008006" key="4">
    <source>
        <dbReference type="Google" id="ProtNLM"/>
    </source>
</evidence>
<feature type="transmembrane region" description="Helical" evidence="1">
    <location>
        <begin position="117"/>
        <end position="134"/>
    </location>
</feature>
<feature type="transmembrane region" description="Helical" evidence="1">
    <location>
        <begin position="65"/>
        <end position="85"/>
    </location>
</feature>
<protein>
    <recommendedName>
        <fullName evidence="4">DUF4153 domain-containing protein</fullName>
    </recommendedName>
</protein>
<gene>
    <name evidence="2" type="ORF">SAMN00777080_1775</name>
</gene>
<keyword evidence="1" id="KW-0812">Transmembrane</keyword>
<feature type="transmembrane region" description="Helical" evidence="1">
    <location>
        <begin position="186"/>
        <end position="211"/>
    </location>
</feature>
<keyword evidence="1" id="KW-1133">Transmembrane helix</keyword>
<sequence>MNEEILNHIEDPAYLETLYRNNKSDFKKSFDQIYPELKDNKLAEFWRERLSYDSDSISWGTKNEWGLIALLSLIAGICVKFPAIFSIDEEFFFPRNTSIIVFTALAIYFAKKNHLPLNKTVLISGAVLFSLVYINLLPNNPESNTLILACIHLPLLLWGIFGFSFLGNETQDLLKRLEFLRFNGDLAVMSGLLLIAGGMMTGITLGLFELIGLKIEVFFFQNIVIFGLPMVPIVAAFLTHSNPQLVNKVSPVIAKLFSPLVLVMLVVYLTAIVISGKDPYNDREFLLIFNLLLIGVMALIFFSVAESANRQKNQFGTWVLLLLAVVTSVVNLIALSAIIYRISEWGISPNRIAVLGANILMFTHLLIVITKLLKSVTQKTELSEVGKSIVLYIPIYLAWAFVVVFTFPLIFGFQ</sequence>
<dbReference type="STRING" id="758820.SAMN00777080_1775"/>
<feature type="transmembrane region" description="Helical" evidence="1">
    <location>
        <begin position="286"/>
        <end position="305"/>
    </location>
</feature>
<dbReference type="OrthoDB" id="637094at2"/>
<feature type="transmembrane region" description="Helical" evidence="1">
    <location>
        <begin position="352"/>
        <end position="369"/>
    </location>
</feature>
<name>A0A1W2H342_9BACT</name>
<feature type="transmembrane region" description="Helical" evidence="1">
    <location>
        <begin position="252"/>
        <end position="274"/>
    </location>
</feature>
<feature type="transmembrane region" description="Helical" evidence="1">
    <location>
        <begin position="146"/>
        <end position="166"/>
    </location>
</feature>
<feature type="transmembrane region" description="Helical" evidence="1">
    <location>
        <begin position="91"/>
        <end position="110"/>
    </location>
</feature>
<evidence type="ECO:0000313" key="2">
    <source>
        <dbReference type="EMBL" id="SMD43194.1"/>
    </source>
</evidence>
<organism evidence="2 3">
    <name type="scientific">Aquiflexum balticum DSM 16537</name>
    <dbReference type="NCBI Taxonomy" id="758820"/>
    <lineage>
        <taxon>Bacteria</taxon>
        <taxon>Pseudomonadati</taxon>
        <taxon>Bacteroidota</taxon>
        <taxon>Cytophagia</taxon>
        <taxon>Cytophagales</taxon>
        <taxon>Cyclobacteriaceae</taxon>
        <taxon>Aquiflexum</taxon>
    </lineage>
</organism>
<evidence type="ECO:0000256" key="1">
    <source>
        <dbReference type="SAM" id="Phobius"/>
    </source>
</evidence>
<dbReference type="AlphaFoldDB" id="A0A1W2H342"/>
<reference evidence="3" key="1">
    <citation type="submission" date="2017-04" db="EMBL/GenBank/DDBJ databases">
        <authorList>
            <person name="Varghese N."/>
            <person name="Submissions S."/>
        </authorList>
    </citation>
    <scope>NUCLEOTIDE SEQUENCE [LARGE SCALE GENOMIC DNA]</scope>
    <source>
        <strain evidence="3">DSM 16537</strain>
    </source>
</reference>
<feature type="transmembrane region" description="Helical" evidence="1">
    <location>
        <begin position="389"/>
        <end position="411"/>
    </location>
</feature>
<keyword evidence="3" id="KW-1185">Reference proteome</keyword>
<dbReference type="EMBL" id="LT838813">
    <property type="protein sequence ID" value="SMD43194.1"/>
    <property type="molecule type" value="Genomic_DNA"/>
</dbReference>
<evidence type="ECO:0000313" key="3">
    <source>
        <dbReference type="Proteomes" id="UP000192333"/>
    </source>
</evidence>
<dbReference type="RefSeq" id="WP_084119933.1">
    <property type="nucleotide sequence ID" value="NZ_LT838813.1"/>
</dbReference>
<feature type="transmembrane region" description="Helical" evidence="1">
    <location>
        <begin position="317"/>
        <end position="340"/>
    </location>
</feature>
<keyword evidence="1" id="KW-0472">Membrane</keyword>
<proteinExistence type="predicted"/>
<accession>A0A1W2H342</accession>
<feature type="transmembrane region" description="Helical" evidence="1">
    <location>
        <begin position="217"/>
        <end position="240"/>
    </location>
</feature>
<dbReference type="Proteomes" id="UP000192333">
    <property type="component" value="Chromosome I"/>
</dbReference>